<organism evidence="1 2">
    <name type="scientific">Arctium lappa</name>
    <name type="common">Greater burdock</name>
    <name type="synonym">Lappa major</name>
    <dbReference type="NCBI Taxonomy" id="4217"/>
    <lineage>
        <taxon>Eukaryota</taxon>
        <taxon>Viridiplantae</taxon>
        <taxon>Streptophyta</taxon>
        <taxon>Embryophyta</taxon>
        <taxon>Tracheophyta</taxon>
        <taxon>Spermatophyta</taxon>
        <taxon>Magnoliopsida</taxon>
        <taxon>eudicotyledons</taxon>
        <taxon>Gunneridae</taxon>
        <taxon>Pentapetalae</taxon>
        <taxon>asterids</taxon>
        <taxon>campanulids</taxon>
        <taxon>Asterales</taxon>
        <taxon>Asteraceae</taxon>
        <taxon>Carduoideae</taxon>
        <taxon>Cardueae</taxon>
        <taxon>Arctiinae</taxon>
        <taxon>Arctium</taxon>
    </lineage>
</organism>
<comment type="caution">
    <text evidence="1">The sequence shown here is derived from an EMBL/GenBank/DDBJ whole genome shotgun (WGS) entry which is preliminary data.</text>
</comment>
<dbReference type="EMBL" id="CM042060">
    <property type="protein sequence ID" value="KAI3678774.1"/>
    <property type="molecule type" value="Genomic_DNA"/>
</dbReference>
<reference evidence="1 2" key="2">
    <citation type="journal article" date="2022" name="Mol. Ecol. Resour.">
        <title>The genomes of chicory, endive, great burdock and yacon provide insights into Asteraceae paleo-polyploidization history and plant inulin production.</title>
        <authorList>
            <person name="Fan W."/>
            <person name="Wang S."/>
            <person name="Wang H."/>
            <person name="Wang A."/>
            <person name="Jiang F."/>
            <person name="Liu H."/>
            <person name="Zhao H."/>
            <person name="Xu D."/>
            <person name="Zhang Y."/>
        </authorList>
    </citation>
    <scope>NUCLEOTIDE SEQUENCE [LARGE SCALE GENOMIC DNA]</scope>
    <source>
        <strain evidence="2">cv. Niubang</strain>
    </source>
</reference>
<name>A0ACB8Y4Q6_ARCLA</name>
<evidence type="ECO:0000313" key="2">
    <source>
        <dbReference type="Proteomes" id="UP001055879"/>
    </source>
</evidence>
<accession>A0ACB8Y4Q6</accession>
<protein>
    <submittedName>
        <fullName evidence="1">Uncharacterized protein</fullName>
    </submittedName>
</protein>
<reference evidence="2" key="1">
    <citation type="journal article" date="2022" name="Mol. Ecol. Resour.">
        <title>The genomes of chicory, endive, great burdock and yacon provide insights into Asteraceae palaeo-polyploidization history and plant inulin production.</title>
        <authorList>
            <person name="Fan W."/>
            <person name="Wang S."/>
            <person name="Wang H."/>
            <person name="Wang A."/>
            <person name="Jiang F."/>
            <person name="Liu H."/>
            <person name="Zhao H."/>
            <person name="Xu D."/>
            <person name="Zhang Y."/>
        </authorList>
    </citation>
    <scope>NUCLEOTIDE SEQUENCE [LARGE SCALE GENOMIC DNA]</scope>
    <source>
        <strain evidence="2">cv. Niubang</strain>
    </source>
</reference>
<sequence>MKDRHTGQPRGFGLITYADPSVVDMVIEDTHVFNGKEVETREQSQEDLLIQMILKHRRFLLEVFQPHLRKVAEHLIIRDHGTDRSCGFGFVIFGSVEVVDELLSNGNVIDMDGTQMMPYLLRRAKENKGLSSLNLDRQLMISSEYLGLDAMLAFC</sequence>
<dbReference type="Proteomes" id="UP001055879">
    <property type="component" value="Linkage Group LG14"/>
</dbReference>
<keyword evidence="2" id="KW-1185">Reference proteome</keyword>
<evidence type="ECO:0000313" key="1">
    <source>
        <dbReference type="EMBL" id="KAI3678774.1"/>
    </source>
</evidence>
<gene>
    <name evidence="1" type="ORF">L6452_38077</name>
</gene>
<proteinExistence type="predicted"/>